<accession>W1YBI9</accession>
<evidence type="ECO:0008006" key="2">
    <source>
        <dbReference type="Google" id="ProtNLM"/>
    </source>
</evidence>
<protein>
    <recommendedName>
        <fullName evidence="2">SH3b domain-containing protein</fullName>
    </recommendedName>
</protein>
<evidence type="ECO:0000313" key="1">
    <source>
        <dbReference type="EMBL" id="ETJ39070.1"/>
    </source>
</evidence>
<organism evidence="1">
    <name type="scientific">human gut metagenome</name>
    <dbReference type="NCBI Taxonomy" id="408170"/>
    <lineage>
        <taxon>unclassified sequences</taxon>
        <taxon>metagenomes</taxon>
        <taxon>organismal metagenomes</taxon>
    </lineage>
</organism>
<sequence length="69" mass="7956">MCYYLTAYTSTKGTKKAFTIKKNQPVYIYALYQNRNKKYIKVKNSAGKYGYIKVGSSMLFKRSSCIFGV</sequence>
<dbReference type="AlphaFoldDB" id="W1YBI9"/>
<comment type="caution">
    <text evidence="1">The sequence shown here is derived from an EMBL/GenBank/DDBJ whole genome shotgun (WGS) entry which is preliminary data.</text>
</comment>
<proteinExistence type="predicted"/>
<name>W1YBI9_9ZZZZ</name>
<gene>
    <name evidence="1" type="ORF">Q604_UNBC06952G0001</name>
</gene>
<reference evidence="1" key="1">
    <citation type="submission" date="2013-12" db="EMBL/GenBank/DDBJ databases">
        <title>A Varibaculum cambriense genome reconstructed from a premature infant gut community with otherwise low bacterial novelty that shifts toward anaerobic metabolism during the third week of life.</title>
        <authorList>
            <person name="Brown C.T."/>
            <person name="Sharon I."/>
            <person name="Thomas B.C."/>
            <person name="Castelle C.J."/>
            <person name="Morowitz M.J."/>
            <person name="Banfield J.F."/>
        </authorList>
    </citation>
    <scope>NUCLEOTIDE SEQUENCE</scope>
</reference>
<dbReference type="EMBL" id="AZMM01006952">
    <property type="protein sequence ID" value="ETJ39070.1"/>
    <property type="molecule type" value="Genomic_DNA"/>
</dbReference>